<organism evidence="2 3">
    <name type="scientific">Staphylococcus phage 37</name>
    <dbReference type="NCBI Taxonomy" id="2936813"/>
    <lineage>
        <taxon>Viruses</taxon>
        <taxon>Duplodnaviria</taxon>
        <taxon>Heunggongvirae</taxon>
        <taxon>Uroviricota</taxon>
        <taxon>Caudoviricetes</taxon>
        <taxon>Azeredovirinae</taxon>
        <taxon>Phietavirus</taxon>
        <taxon>Phietavirus pv37</taxon>
    </lineage>
</organism>
<dbReference type="RefSeq" id="YP_240113.1">
    <property type="nucleotide sequence ID" value="NC_007055.1"/>
</dbReference>
<dbReference type="Proteomes" id="UP000000987">
    <property type="component" value="Segment"/>
</dbReference>
<protein>
    <submittedName>
        <fullName evidence="2">ORF110</fullName>
    </submittedName>
</protein>
<keyword evidence="1" id="KW-0472">Membrane</keyword>
<keyword evidence="1" id="KW-0812">Transmembrane</keyword>
<evidence type="ECO:0000313" key="2">
    <source>
        <dbReference type="EMBL" id="AAX91335.1"/>
    </source>
</evidence>
<feature type="transmembrane region" description="Helical" evidence="1">
    <location>
        <begin position="20"/>
        <end position="43"/>
    </location>
</feature>
<accession>Q4ZCB3</accession>
<reference evidence="2 3" key="1">
    <citation type="journal article" date="2005" name="Proc. Natl. Acad. Sci. U.S.A.">
        <title>The complete genomes and proteomes of 27 Staphylococcus aureus bacteriophages.</title>
        <authorList>
            <person name="Kwan T."/>
            <person name="Liu J."/>
            <person name="Dubow M."/>
            <person name="Gros P."/>
            <person name="Pelletier J."/>
        </authorList>
    </citation>
    <scope>NUCLEOTIDE SEQUENCE</scope>
</reference>
<proteinExistence type="predicted"/>
<evidence type="ECO:0000313" key="3">
    <source>
        <dbReference type="Proteomes" id="UP000000987"/>
    </source>
</evidence>
<dbReference type="KEGG" id="vg:5133090"/>
<evidence type="ECO:0000256" key="1">
    <source>
        <dbReference type="SAM" id="Phobius"/>
    </source>
</evidence>
<keyword evidence="3" id="KW-1185">Reference proteome</keyword>
<name>Q4ZCB3_9CAUD</name>
<dbReference type="EMBL" id="AY954958">
    <property type="protein sequence ID" value="AAX91335.1"/>
    <property type="molecule type" value="Genomic_DNA"/>
</dbReference>
<dbReference type="GeneID" id="5133090"/>
<keyword evidence="1" id="KW-1133">Transmembrane helix</keyword>
<sequence>MFLLFPNYAIHLQRHLLSFLLELVLNHTWLSTFLMYMVLYSLVLQPSCHLLL</sequence>